<proteinExistence type="predicted"/>
<evidence type="ECO:0000256" key="3">
    <source>
        <dbReference type="ARBA" id="ARBA00022729"/>
    </source>
</evidence>
<feature type="domain" description="GDNF/GAS1" evidence="8">
    <location>
        <begin position="114"/>
        <end position="191"/>
    </location>
</feature>
<evidence type="ECO:0000259" key="8">
    <source>
        <dbReference type="SMART" id="SM00907"/>
    </source>
</evidence>
<dbReference type="InParanoid" id="A0A6P7M283"/>
<dbReference type="GeneID" id="114852445"/>
<dbReference type="OrthoDB" id="5950623at2759"/>
<dbReference type="Proteomes" id="UP000515150">
    <property type="component" value="Chromosome 3"/>
</dbReference>
<evidence type="ECO:0000256" key="2">
    <source>
        <dbReference type="ARBA" id="ARBA00022475"/>
    </source>
</evidence>
<accession>A0A6P7M283</accession>
<evidence type="ECO:0000256" key="5">
    <source>
        <dbReference type="ARBA" id="ARBA00023180"/>
    </source>
</evidence>
<dbReference type="Pfam" id="PF02351">
    <property type="entry name" value="GDNF"/>
    <property type="match status" value="1"/>
</dbReference>
<evidence type="ECO:0000313" key="9">
    <source>
        <dbReference type="Proteomes" id="UP000515150"/>
    </source>
</evidence>
<evidence type="ECO:0000256" key="1">
    <source>
        <dbReference type="ARBA" id="ARBA00004236"/>
    </source>
</evidence>
<dbReference type="PANTHER" id="PTHR16840:SF8">
    <property type="entry name" value="GROWTH ARREST-SPECIFIC PROTEIN 1-LIKE"/>
    <property type="match status" value="1"/>
</dbReference>
<name>A0A6P7M283_BETSP</name>
<dbReference type="InterPro" id="IPR016017">
    <property type="entry name" value="GDNF/GAS1"/>
</dbReference>
<dbReference type="AlphaFoldDB" id="A0A6P7M283"/>
<dbReference type="RefSeq" id="XP_029000660.1">
    <property type="nucleotide sequence ID" value="XM_029144827.3"/>
</dbReference>
<dbReference type="PANTHER" id="PTHR16840">
    <property type="entry name" value="GROWTH ARREST-SPECIFIC PROTEIN 1"/>
    <property type="match status" value="1"/>
</dbReference>
<feature type="signal peptide" evidence="7">
    <location>
        <begin position="1"/>
        <end position="20"/>
    </location>
</feature>
<feature type="region of interest" description="Disordered" evidence="6">
    <location>
        <begin position="202"/>
        <end position="228"/>
    </location>
</feature>
<keyword evidence="2" id="KW-1003">Cell membrane</keyword>
<feature type="chain" id="PRO_5028115906" evidence="7">
    <location>
        <begin position="21"/>
        <end position="255"/>
    </location>
</feature>
<feature type="domain" description="GDNF/GAS1" evidence="8">
    <location>
        <begin position="24"/>
        <end position="100"/>
    </location>
</feature>
<dbReference type="KEGG" id="bspl:114852445"/>
<reference evidence="10" key="1">
    <citation type="submission" date="2025-08" db="UniProtKB">
        <authorList>
            <consortium name="RefSeq"/>
        </authorList>
    </citation>
    <scope>IDENTIFICATION</scope>
</reference>
<evidence type="ECO:0000256" key="4">
    <source>
        <dbReference type="ARBA" id="ARBA00023136"/>
    </source>
</evidence>
<dbReference type="GO" id="GO:0005886">
    <property type="term" value="C:plasma membrane"/>
    <property type="evidence" value="ECO:0007669"/>
    <property type="project" value="UniProtKB-SubCell"/>
</dbReference>
<organism evidence="9 10">
    <name type="scientific">Betta splendens</name>
    <name type="common">Siamese fighting fish</name>
    <dbReference type="NCBI Taxonomy" id="158456"/>
    <lineage>
        <taxon>Eukaryota</taxon>
        <taxon>Metazoa</taxon>
        <taxon>Chordata</taxon>
        <taxon>Craniata</taxon>
        <taxon>Vertebrata</taxon>
        <taxon>Euteleostomi</taxon>
        <taxon>Actinopterygii</taxon>
        <taxon>Neopterygii</taxon>
        <taxon>Teleostei</taxon>
        <taxon>Neoteleostei</taxon>
        <taxon>Acanthomorphata</taxon>
        <taxon>Anabantaria</taxon>
        <taxon>Anabantiformes</taxon>
        <taxon>Anabantoidei</taxon>
        <taxon>Osphronemidae</taxon>
        <taxon>Betta</taxon>
    </lineage>
</organism>
<feature type="compositionally biased region" description="Basic and acidic residues" evidence="6">
    <location>
        <begin position="214"/>
        <end position="224"/>
    </location>
</feature>
<evidence type="ECO:0000313" key="10">
    <source>
        <dbReference type="RefSeq" id="XP_029000660.1"/>
    </source>
</evidence>
<dbReference type="SMART" id="SM00907">
    <property type="entry name" value="GDNF"/>
    <property type="match status" value="2"/>
</dbReference>
<feature type="compositionally biased region" description="Acidic residues" evidence="6">
    <location>
        <begin position="202"/>
        <end position="213"/>
    </location>
</feature>
<evidence type="ECO:0000256" key="7">
    <source>
        <dbReference type="SAM" id="SignalP"/>
    </source>
</evidence>
<dbReference type="InterPro" id="IPR039596">
    <property type="entry name" value="GAS1"/>
</dbReference>
<protein>
    <submittedName>
        <fullName evidence="10">Growth arrest-specific protein 1</fullName>
    </submittedName>
</protein>
<keyword evidence="4" id="KW-0472">Membrane</keyword>
<comment type="subcellular location">
    <subcellularLocation>
        <location evidence="1">Cell membrane</location>
    </subcellularLocation>
</comment>
<sequence>MKCRCRVLALLPWVLVALDAQLVCWQALLRCHDEPECEFAYGQYLVACEGNIRGSRKQCPSHCINALVRLNHTRSGPELETCDCAQDAECRGAKRAIEPCLPRRYPSDADGIGCMEARRRCEADSGCHASLAAYLSHCGQLFNGRKCSSKCRAAIQQMLFVPNGELLNSCVCDGVGRSFCEVVKENMSRLCSIGEHGVADQPDVDDLYEDEDYDPRQEREDAHSGRSSASRTRLGSFALLCLPLAGVLYETRPLL</sequence>
<dbReference type="GO" id="GO:0051726">
    <property type="term" value="P:regulation of cell cycle"/>
    <property type="evidence" value="ECO:0007669"/>
    <property type="project" value="InterPro"/>
</dbReference>
<gene>
    <name evidence="10" type="primary">si:ch1073-459b3.2</name>
</gene>
<keyword evidence="5" id="KW-0325">Glycoprotein</keyword>
<evidence type="ECO:0000256" key="6">
    <source>
        <dbReference type="SAM" id="MobiDB-lite"/>
    </source>
</evidence>
<keyword evidence="9" id="KW-1185">Reference proteome</keyword>
<keyword evidence="3 7" id="KW-0732">Signal</keyword>